<organism evidence="2 3">
    <name type="scientific">Oryza rufipogon</name>
    <name type="common">Brownbeard rice</name>
    <name type="synonym">Asian wild rice</name>
    <dbReference type="NCBI Taxonomy" id="4529"/>
    <lineage>
        <taxon>Eukaryota</taxon>
        <taxon>Viridiplantae</taxon>
        <taxon>Streptophyta</taxon>
        <taxon>Embryophyta</taxon>
        <taxon>Tracheophyta</taxon>
        <taxon>Spermatophyta</taxon>
        <taxon>Magnoliopsida</taxon>
        <taxon>Liliopsida</taxon>
        <taxon>Poales</taxon>
        <taxon>Poaceae</taxon>
        <taxon>BOP clade</taxon>
        <taxon>Oryzoideae</taxon>
        <taxon>Oryzeae</taxon>
        <taxon>Oryzinae</taxon>
        <taxon>Oryza</taxon>
    </lineage>
</organism>
<keyword evidence="1" id="KW-1133">Transmembrane helix</keyword>
<name>A0A0E0QU34_ORYRU</name>
<evidence type="ECO:0000256" key="1">
    <source>
        <dbReference type="SAM" id="Phobius"/>
    </source>
</evidence>
<keyword evidence="1" id="KW-0812">Transmembrane</keyword>
<dbReference type="AlphaFoldDB" id="A0A0E0QU34"/>
<sequence length="95" mass="10681">MTSCSWDGVPGLRIAATDPVFCDYGICSSEYHLKPLNFNLHDIVNPLIEQREVIYGLYIALIILEISSLSFMLPILAGFFWPTGMLTSHKHLIPN</sequence>
<accession>A0A0E0QU34</accession>
<evidence type="ECO:0000313" key="2">
    <source>
        <dbReference type="EnsemblPlants" id="ORUFI09G18400.1"/>
    </source>
</evidence>
<reference evidence="2" key="2">
    <citation type="submission" date="2015-06" db="UniProtKB">
        <authorList>
            <consortium name="EnsemblPlants"/>
        </authorList>
    </citation>
    <scope>IDENTIFICATION</scope>
</reference>
<evidence type="ECO:0000313" key="3">
    <source>
        <dbReference type="Proteomes" id="UP000008022"/>
    </source>
</evidence>
<reference evidence="3" key="1">
    <citation type="submission" date="2013-06" db="EMBL/GenBank/DDBJ databases">
        <authorList>
            <person name="Zhao Q."/>
        </authorList>
    </citation>
    <scope>NUCLEOTIDE SEQUENCE</scope>
    <source>
        <strain evidence="3">cv. W1943</strain>
    </source>
</reference>
<dbReference type="Proteomes" id="UP000008022">
    <property type="component" value="Unassembled WGS sequence"/>
</dbReference>
<dbReference type="STRING" id="4529.A0A0E0QU34"/>
<proteinExistence type="predicted"/>
<dbReference type="Gramene" id="ORUFI09G18400.1">
    <property type="protein sequence ID" value="ORUFI09G18400.1"/>
    <property type="gene ID" value="ORUFI09G18400"/>
</dbReference>
<feature type="transmembrane region" description="Helical" evidence="1">
    <location>
        <begin position="55"/>
        <end position="81"/>
    </location>
</feature>
<keyword evidence="1" id="KW-0472">Membrane</keyword>
<dbReference type="EnsemblPlants" id="ORUFI09G18400.1">
    <property type="protein sequence ID" value="ORUFI09G18400.1"/>
    <property type="gene ID" value="ORUFI09G18400"/>
</dbReference>
<keyword evidence="3" id="KW-1185">Reference proteome</keyword>
<protein>
    <submittedName>
        <fullName evidence="2">Uncharacterized protein</fullName>
    </submittedName>
</protein>
<dbReference type="HOGENOM" id="CLU_2376299_0_0_1"/>